<keyword evidence="3" id="KW-0274">FAD</keyword>
<dbReference type="RefSeq" id="WP_075634556.1">
    <property type="nucleotide sequence ID" value="NZ_MKIO01000027.1"/>
</dbReference>
<evidence type="ECO:0000256" key="4">
    <source>
        <dbReference type="ARBA" id="ARBA00023002"/>
    </source>
</evidence>
<dbReference type="SUPFAM" id="SSF51905">
    <property type="entry name" value="FAD/NAD(P)-binding domain"/>
    <property type="match status" value="1"/>
</dbReference>
<evidence type="ECO:0000256" key="1">
    <source>
        <dbReference type="ARBA" id="ARBA00001974"/>
    </source>
</evidence>
<evidence type="ECO:0000256" key="3">
    <source>
        <dbReference type="ARBA" id="ARBA00022827"/>
    </source>
</evidence>
<evidence type="ECO:0000313" key="7">
    <source>
        <dbReference type="EMBL" id="OLP55560.1"/>
    </source>
</evidence>
<keyword evidence="2" id="KW-0285">Flavoprotein</keyword>
<dbReference type="Gene3D" id="3.50.50.60">
    <property type="entry name" value="FAD/NAD(P)-binding domain"/>
    <property type="match status" value="1"/>
</dbReference>
<dbReference type="PANTHER" id="PTHR43104:SF2">
    <property type="entry name" value="L-2-HYDROXYGLUTARATE DEHYDROGENASE, MITOCHONDRIAL"/>
    <property type="match status" value="1"/>
</dbReference>
<proteinExistence type="inferred from homology"/>
<sequence length="405" mass="44001">MIYDLAVIGGGIVGLATALSVSTRFPDLSLVVLEKEDQLASHQTGRNSGVIHAGVYYQPGSLKARFCKEGAEATLAFCRMHDIPFDQCGKMIVATGTDELPRLAALEGRCRENGLTVERLDAAELQRREPQIIGVGALFVPSSGIVDYAAIARTMAGLLAKRGVEIRTGTTVTALSESAQDVRVETTNGEVSARCVIACAGLMADRLARSCGLALDFQIVPFRGEYFRLGSDKDRIVRHLIYPVPDPALPFLGVHLTRMIGGYVTVGPNAVLALAREGYHRTHVAPGDLAEMLAYPGFRRFLRHNWRSGLEEMANSLSKRRYLALCQRYCPELVLGDLHPYRPGIRAQAVFVDGTLAHDFVIRETARTVHVCNAPSPAATSAMPIAREITDRAAARFGWSARDGV</sequence>
<reference evidence="7 8" key="1">
    <citation type="submission" date="2016-09" db="EMBL/GenBank/DDBJ databases">
        <title>Rhizobium sp. nov., a novel species isolated from the rice rhizosphere.</title>
        <authorList>
            <person name="Zhao J."/>
            <person name="Zhang X."/>
        </authorList>
    </citation>
    <scope>NUCLEOTIDE SEQUENCE [LARGE SCALE GENOMIC DNA]</scope>
    <source>
        <strain evidence="7 8">MH17</strain>
    </source>
</reference>
<dbReference type="InterPro" id="IPR006076">
    <property type="entry name" value="FAD-dep_OxRdtase"/>
</dbReference>
<dbReference type="Proteomes" id="UP000186143">
    <property type="component" value="Unassembled WGS sequence"/>
</dbReference>
<organism evidence="7 8">
    <name type="scientific">Xaviernesmea rhizosphaerae</name>
    <dbReference type="NCBI Taxonomy" id="1672749"/>
    <lineage>
        <taxon>Bacteria</taxon>
        <taxon>Pseudomonadati</taxon>
        <taxon>Pseudomonadota</taxon>
        <taxon>Alphaproteobacteria</taxon>
        <taxon>Hyphomicrobiales</taxon>
        <taxon>Rhizobiaceae</taxon>
        <taxon>Rhizobium/Agrobacterium group</taxon>
        <taxon>Xaviernesmea</taxon>
    </lineage>
</organism>
<dbReference type="InterPro" id="IPR036188">
    <property type="entry name" value="FAD/NAD-bd_sf"/>
</dbReference>
<dbReference type="GO" id="GO:0047545">
    <property type="term" value="F:(S)-2-hydroxyglutarate dehydrogenase activity"/>
    <property type="evidence" value="ECO:0007669"/>
    <property type="project" value="TreeGrafter"/>
</dbReference>
<comment type="similarity">
    <text evidence="5">Belongs to the L2HGDH family.</text>
</comment>
<accession>A0A1Q9AJW9</accession>
<dbReference type="PANTHER" id="PTHR43104">
    <property type="entry name" value="L-2-HYDROXYGLUTARATE DEHYDROGENASE, MITOCHONDRIAL"/>
    <property type="match status" value="1"/>
</dbReference>
<protein>
    <submittedName>
        <fullName evidence="7">Hydroxyglutarate oxidase</fullName>
    </submittedName>
</protein>
<gene>
    <name evidence="7" type="ORF">BJF92_07710</name>
</gene>
<evidence type="ECO:0000259" key="6">
    <source>
        <dbReference type="Pfam" id="PF01266"/>
    </source>
</evidence>
<dbReference type="STRING" id="1672749.BJF92_07710"/>
<feature type="domain" description="FAD dependent oxidoreductase" evidence="6">
    <location>
        <begin position="4"/>
        <end position="392"/>
    </location>
</feature>
<keyword evidence="4" id="KW-0560">Oxidoreductase</keyword>
<comment type="caution">
    <text evidence="7">The sequence shown here is derived from an EMBL/GenBank/DDBJ whole genome shotgun (WGS) entry which is preliminary data.</text>
</comment>
<dbReference type="Pfam" id="PF01266">
    <property type="entry name" value="DAO"/>
    <property type="match status" value="1"/>
</dbReference>
<dbReference type="AlphaFoldDB" id="A0A1Q9AJW9"/>
<evidence type="ECO:0000313" key="8">
    <source>
        <dbReference type="Proteomes" id="UP000186143"/>
    </source>
</evidence>
<dbReference type="EMBL" id="MKIO01000027">
    <property type="protein sequence ID" value="OLP55560.1"/>
    <property type="molecule type" value="Genomic_DNA"/>
</dbReference>
<comment type="cofactor">
    <cofactor evidence="1">
        <name>FAD</name>
        <dbReference type="ChEBI" id="CHEBI:57692"/>
    </cofactor>
</comment>
<dbReference type="GO" id="GO:0005737">
    <property type="term" value="C:cytoplasm"/>
    <property type="evidence" value="ECO:0007669"/>
    <property type="project" value="TreeGrafter"/>
</dbReference>
<name>A0A1Q9AJW9_9HYPH</name>
<evidence type="ECO:0000256" key="2">
    <source>
        <dbReference type="ARBA" id="ARBA00022630"/>
    </source>
</evidence>
<dbReference type="NCBIfam" id="NF008726">
    <property type="entry name" value="PRK11728.1"/>
    <property type="match status" value="1"/>
</dbReference>
<dbReference type="Gene3D" id="3.30.9.10">
    <property type="entry name" value="D-Amino Acid Oxidase, subunit A, domain 2"/>
    <property type="match status" value="1"/>
</dbReference>
<evidence type="ECO:0000256" key="5">
    <source>
        <dbReference type="ARBA" id="ARBA00037941"/>
    </source>
</evidence>
<dbReference type="OrthoDB" id="9801699at2"/>